<dbReference type="GO" id="GO:0016840">
    <property type="term" value="F:carbon-nitrogen lyase activity"/>
    <property type="evidence" value="ECO:0007669"/>
    <property type="project" value="UniProtKB-UniRule"/>
</dbReference>
<dbReference type="PIRSF" id="PIRSF000370">
    <property type="entry name" value="QueE"/>
    <property type="match status" value="1"/>
</dbReference>
<dbReference type="InterPro" id="IPR013785">
    <property type="entry name" value="Aldolase_TIM"/>
</dbReference>
<feature type="binding site" evidence="8">
    <location>
        <begin position="14"/>
        <end position="16"/>
    </location>
    <ligand>
        <name>substrate</name>
    </ligand>
</feature>
<feature type="binding site" evidence="8">
    <location>
        <position position="40"/>
    </location>
    <ligand>
        <name>[4Fe-4S] cluster</name>
        <dbReference type="ChEBI" id="CHEBI:49883"/>
        <note>4Fe-4S-S-AdoMet</note>
    </ligand>
</feature>
<feature type="binding site" evidence="8">
    <location>
        <position position="70"/>
    </location>
    <ligand>
        <name>substrate</name>
    </ligand>
</feature>
<keyword evidence="5 8" id="KW-0408">Iron</keyword>
<feature type="binding site" evidence="8">
    <location>
        <position position="37"/>
    </location>
    <ligand>
        <name>[4Fe-4S] cluster</name>
        <dbReference type="ChEBI" id="CHEBI:49883"/>
        <note>4Fe-4S-S-AdoMet</note>
    </ligand>
</feature>
<dbReference type="GO" id="GO:0051539">
    <property type="term" value="F:4 iron, 4 sulfur cluster binding"/>
    <property type="evidence" value="ECO:0007669"/>
    <property type="project" value="UniProtKB-UniRule"/>
</dbReference>
<dbReference type="AlphaFoldDB" id="A0A9D9J0C3"/>
<dbReference type="GO" id="GO:0008616">
    <property type="term" value="P:tRNA queuosine(34) biosynthetic process"/>
    <property type="evidence" value="ECO:0007669"/>
    <property type="project" value="UniProtKB-UniRule"/>
</dbReference>
<feature type="binding site" evidence="8">
    <location>
        <position position="72"/>
    </location>
    <ligand>
        <name>S-adenosyl-L-methionine</name>
        <dbReference type="ChEBI" id="CHEBI:59789"/>
    </ligand>
</feature>
<name>A0A9D9J0C3_9BACT</name>
<evidence type="ECO:0000259" key="9">
    <source>
        <dbReference type="PROSITE" id="PS51918"/>
    </source>
</evidence>
<evidence type="ECO:0000313" key="11">
    <source>
        <dbReference type="Proteomes" id="UP000823772"/>
    </source>
</evidence>
<comment type="caution">
    <text evidence="8">Lacks conserved residue(s) required for the propagation of feature annotation.</text>
</comment>
<comment type="function">
    <text evidence="8">Catalyzes the complex heterocyclic radical-mediated conversion of 6-carboxy-5,6,7,8-tetrahydropterin (CPH4) to 7-carboxy-7-deazaguanine (CDG), a step common to the biosynthetic pathways of all 7-deazapurine-containing compounds.</text>
</comment>
<dbReference type="InterPro" id="IPR058240">
    <property type="entry name" value="rSAM_sf"/>
</dbReference>
<dbReference type="InterPro" id="IPR007197">
    <property type="entry name" value="rSAM"/>
</dbReference>
<evidence type="ECO:0000256" key="5">
    <source>
        <dbReference type="ARBA" id="ARBA00023004"/>
    </source>
</evidence>
<keyword evidence="6 8" id="KW-0411">Iron-sulfur</keyword>
<feature type="binding site" evidence="8">
    <location>
        <position position="33"/>
    </location>
    <ligand>
        <name>[4Fe-4S] cluster</name>
        <dbReference type="ChEBI" id="CHEBI:49883"/>
        <note>4Fe-4S-S-AdoMet</note>
    </ligand>
</feature>
<feature type="binding site" evidence="8">
    <location>
        <begin position="113"/>
        <end position="115"/>
    </location>
    <ligand>
        <name>S-adenosyl-L-methionine</name>
        <dbReference type="ChEBI" id="CHEBI:59789"/>
    </ligand>
</feature>
<keyword evidence="2 8" id="KW-0949">S-adenosyl-L-methionine</keyword>
<evidence type="ECO:0000256" key="6">
    <source>
        <dbReference type="ARBA" id="ARBA00023014"/>
    </source>
</evidence>
<dbReference type="EMBL" id="JADILY010000054">
    <property type="protein sequence ID" value="MBO8481434.1"/>
    <property type="molecule type" value="Genomic_DNA"/>
</dbReference>
<dbReference type="PROSITE" id="PS51918">
    <property type="entry name" value="RADICAL_SAM"/>
    <property type="match status" value="1"/>
</dbReference>
<dbReference type="SUPFAM" id="SSF102114">
    <property type="entry name" value="Radical SAM enzymes"/>
    <property type="match status" value="1"/>
</dbReference>
<dbReference type="InterPro" id="IPR024924">
    <property type="entry name" value="7-CO-7-deazaguanine_synth-like"/>
</dbReference>
<dbReference type="CDD" id="cd01335">
    <property type="entry name" value="Radical_SAM"/>
    <property type="match status" value="1"/>
</dbReference>
<evidence type="ECO:0000256" key="1">
    <source>
        <dbReference type="ARBA" id="ARBA00022485"/>
    </source>
</evidence>
<proteinExistence type="inferred from homology"/>
<feature type="binding site" evidence="8">
    <location>
        <position position="29"/>
    </location>
    <ligand>
        <name>substrate</name>
    </ligand>
</feature>
<sequence length="195" mass="22065">MGSTYRINEIFYSLQGEGFFTGTASVFIRFSGCNLECPFCDTRHEEGTEMSARGIIEAISPWPSPHVVLTGGEPSLFIDRELVEALHGDGRFIAIETNGTNPLPEGIDWITYSPKQFWLPEAEPAITECDELKVVYTGQDLSRYSAIKAAHRFIQPCDTGDGDRNRKLIEESVEFCKRNPQWRLSLQTHKFIDIK</sequence>
<comment type="pathway">
    <text evidence="8">Purine metabolism; 7-cyano-7-deazaguanine biosynthesis.</text>
</comment>
<comment type="catalytic activity">
    <reaction evidence="8">
        <text>6-carboxy-5,6,7,8-tetrahydropterin + H(+) = 7-carboxy-7-carbaguanine + NH4(+)</text>
        <dbReference type="Rhea" id="RHEA:27974"/>
        <dbReference type="ChEBI" id="CHEBI:15378"/>
        <dbReference type="ChEBI" id="CHEBI:28938"/>
        <dbReference type="ChEBI" id="CHEBI:61032"/>
        <dbReference type="ChEBI" id="CHEBI:61036"/>
        <dbReference type="EC" id="4.3.99.3"/>
    </reaction>
</comment>
<gene>
    <name evidence="8" type="primary">queE</name>
    <name evidence="10" type="ORF">IAC87_02675</name>
</gene>
<feature type="binding site" evidence="8">
    <location>
        <position position="42"/>
    </location>
    <ligand>
        <name>Mg(2+)</name>
        <dbReference type="ChEBI" id="CHEBI:18420"/>
    </ligand>
</feature>
<reference evidence="10" key="1">
    <citation type="submission" date="2020-10" db="EMBL/GenBank/DDBJ databases">
        <authorList>
            <person name="Gilroy R."/>
        </authorList>
    </citation>
    <scope>NUCLEOTIDE SEQUENCE</scope>
    <source>
        <strain evidence="10">B3-2255</strain>
    </source>
</reference>
<dbReference type="EC" id="4.3.99.3" evidence="8"/>
<organism evidence="10 11">
    <name type="scientific">Candidatus Merdivivens faecigallinarum</name>
    <dbReference type="NCBI Taxonomy" id="2840871"/>
    <lineage>
        <taxon>Bacteria</taxon>
        <taxon>Pseudomonadati</taxon>
        <taxon>Bacteroidota</taxon>
        <taxon>Bacteroidia</taxon>
        <taxon>Bacteroidales</taxon>
        <taxon>Muribaculaceae</taxon>
        <taxon>Muribaculaceae incertae sedis</taxon>
        <taxon>Candidatus Merdivivens</taxon>
    </lineage>
</organism>
<dbReference type="GO" id="GO:1904047">
    <property type="term" value="F:S-adenosyl-L-methionine binding"/>
    <property type="evidence" value="ECO:0007669"/>
    <property type="project" value="UniProtKB-UniRule"/>
</dbReference>
<comment type="similarity">
    <text evidence="8">Belongs to the radical SAM superfamily. 7-carboxy-7-deazaguanine synthase family.</text>
</comment>
<feature type="domain" description="Radical SAM core" evidence="9">
    <location>
        <begin position="20"/>
        <end position="195"/>
    </location>
</feature>
<evidence type="ECO:0000313" key="10">
    <source>
        <dbReference type="EMBL" id="MBO8481434.1"/>
    </source>
</evidence>
<keyword evidence="8" id="KW-0671">Queuosine biosynthesis</keyword>
<dbReference type="Gene3D" id="3.20.20.70">
    <property type="entry name" value="Aldolase class I"/>
    <property type="match status" value="1"/>
</dbReference>
<dbReference type="SFLD" id="SFLDS00029">
    <property type="entry name" value="Radical_SAM"/>
    <property type="match status" value="1"/>
</dbReference>
<evidence type="ECO:0000256" key="8">
    <source>
        <dbReference type="HAMAP-Rule" id="MF_00917"/>
    </source>
</evidence>
<comment type="caution">
    <text evidence="10">The sequence shown here is derived from an EMBL/GenBank/DDBJ whole genome shotgun (WGS) entry which is preliminary data.</text>
</comment>
<accession>A0A9D9J0C3</accession>
<comment type="subunit">
    <text evidence="8">Homodimer.</text>
</comment>
<keyword evidence="3 8" id="KW-0479">Metal-binding</keyword>
<dbReference type="Proteomes" id="UP000823772">
    <property type="component" value="Unassembled WGS sequence"/>
</dbReference>
<evidence type="ECO:0000256" key="4">
    <source>
        <dbReference type="ARBA" id="ARBA00022842"/>
    </source>
</evidence>
<dbReference type="PANTHER" id="PTHR42836:SF1">
    <property type="entry name" value="7-CARBOXY-7-DEAZAGUANINE SYNTHASE"/>
    <property type="match status" value="1"/>
</dbReference>
<comment type="cofactor">
    <cofactor evidence="8">
        <name>Mg(2+)</name>
        <dbReference type="ChEBI" id="CHEBI:18420"/>
    </cofactor>
</comment>
<comment type="cofactor">
    <cofactor evidence="8">
        <name>[4Fe-4S] cluster</name>
        <dbReference type="ChEBI" id="CHEBI:49883"/>
    </cofactor>
    <text evidence="8">Binds 1 [4Fe-4S] cluster. The cluster is coordinated with 3 cysteines and an exchangeable S-adenosyl-L-methionine.</text>
</comment>
<evidence type="ECO:0000256" key="3">
    <source>
        <dbReference type="ARBA" id="ARBA00022723"/>
    </source>
</evidence>
<keyword evidence="4 8" id="KW-0460">Magnesium</keyword>
<evidence type="ECO:0000256" key="2">
    <source>
        <dbReference type="ARBA" id="ARBA00022691"/>
    </source>
</evidence>
<dbReference type="PANTHER" id="PTHR42836">
    <property type="entry name" value="7-CARBOXY-7-DEAZAGUANINE SYNTHASE"/>
    <property type="match status" value="1"/>
</dbReference>
<feature type="binding site" evidence="8">
    <location>
        <begin position="39"/>
        <end position="41"/>
    </location>
    <ligand>
        <name>S-adenosyl-L-methionine</name>
        <dbReference type="ChEBI" id="CHEBI:59789"/>
    </ligand>
</feature>
<dbReference type="Pfam" id="PF04055">
    <property type="entry name" value="Radical_SAM"/>
    <property type="match status" value="1"/>
</dbReference>
<dbReference type="HAMAP" id="MF_00917">
    <property type="entry name" value="QueE"/>
    <property type="match status" value="1"/>
</dbReference>
<protein>
    <recommendedName>
        <fullName evidence="8">7-carboxy-7-deazaguanine synthase</fullName>
        <shortName evidence="8">CDG synthase</shortName>
        <ecNumber evidence="8">4.3.99.3</ecNumber>
    </recommendedName>
    <alternativeName>
        <fullName evidence="8">Queuosine biosynthesis protein QueE</fullName>
    </alternativeName>
</protein>
<comment type="cofactor">
    <cofactor evidence="8">
        <name>S-adenosyl-L-methionine</name>
        <dbReference type="ChEBI" id="CHEBI:59789"/>
    </cofactor>
    <text evidence="8">Binds 1 S-adenosyl-L-methionine per subunit.</text>
</comment>
<feature type="binding site" evidence="8">
    <location>
        <begin position="155"/>
        <end position="158"/>
    </location>
    <ligand>
        <name>S-adenosyl-L-methionine</name>
        <dbReference type="ChEBI" id="CHEBI:59789"/>
    </ligand>
</feature>
<dbReference type="GO" id="GO:0000287">
    <property type="term" value="F:magnesium ion binding"/>
    <property type="evidence" value="ECO:0007669"/>
    <property type="project" value="UniProtKB-UniRule"/>
</dbReference>
<evidence type="ECO:0000256" key="7">
    <source>
        <dbReference type="ARBA" id="ARBA00023239"/>
    </source>
</evidence>
<keyword evidence="7 8" id="KW-0456">Lyase</keyword>
<keyword evidence="1 8" id="KW-0004">4Fe-4S</keyword>
<reference evidence="10" key="2">
    <citation type="journal article" date="2021" name="PeerJ">
        <title>Extensive microbial diversity within the chicken gut microbiome revealed by metagenomics and culture.</title>
        <authorList>
            <person name="Gilroy R."/>
            <person name="Ravi A."/>
            <person name="Getino M."/>
            <person name="Pursley I."/>
            <person name="Horton D.L."/>
            <person name="Alikhan N.F."/>
            <person name="Baker D."/>
            <person name="Gharbi K."/>
            <person name="Hall N."/>
            <person name="Watson M."/>
            <person name="Adriaenssens E.M."/>
            <person name="Foster-Nyarko E."/>
            <person name="Jarju S."/>
            <person name="Secka A."/>
            <person name="Antonio M."/>
            <person name="Oren A."/>
            <person name="Chaudhuri R.R."/>
            <person name="La Ragione R."/>
            <person name="Hildebrand F."/>
            <person name="Pallen M.J."/>
        </authorList>
    </citation>
    <scope>NUCLEOTIDE SEQUENCE</scope>
    <source>
        <strain evidence="10">B3-2255</strain>
    </source>
</reference>